<dbReference type="Proteomes" id="UP000030300">
    <property type="component" value="Chromosome"/>
</dbReference>
<evidence type="ECO:0000256" key="2">
    <source>
        <dbReference type="SAM" id="SignalP"/>
    </source>
</evidence>
<dbReference type="AlphaFoldDB" id="A0A0A1DSY9"/>
<gene>
    <name evidence="3" type="ORF">KR76_20110</name>
</gene>
<reference evidence="3 4" key="1">
    <citation type="journal article" date="2015" name="Genome Announc.">
        <title>Complete Genome Sequence of Steroid-Transforming Nocardioides simplex VKM Ac-2033D.</title>
        <authorList>
            <person name="Shtratnikova V.Y."/>
            <person name="Schelkunov M.I."/>
            <person name="Pekov Y.A."/>
            <person name="Fokina V.V."/>
            <person name="Logacheva M.D."/>
            <person name="Sokolov S.L."/>
            <person name="Bragin E.Y."/>
            <person name="Ashapkin V.V."/>
            <person name="Donova M.V."/>
        </authorList>
    </citation>
    <scope>NUCLEOTIDE SEQUENCE [LARGE SCALE GENOMIC DNA]</scope>
    <source>
        <strain evidence="3 4">VKM Ac-2033D</strain>
    </source>
</reference>
<sequence>MRVRIPGLLLAATIGLSGLLTACGDDDGGKADKSSEENASQAETTDETEATDAGGESDAVPEAEDAAGKPARDDVVAGYAKIVKKNGEDTGIPMPDGIVNKVVGCFVDAVYDDASPTTLQALADGDATKIDPADATLFTDAQVTCQKAIS</sequence>
<feature type="region of interest" description="Disordered" evidence="1">
    <location>
        <begin position="25"/>
        <end position="72"/>
    </location>
</feature>
<feature type="signal peptide" evidence="2">
    <location>
        <begin position="1"/>
        <end position="22"/>
    </location>
</feature>
<evidence type="ECO:0000256" key="1">
    <source>
        <dbReference type="SAM" id="MobiDB-lite"/>
    </source>
</evidence>
<protein>
    <submittedName>
        <fullName evidence="3">Uncharacterized protein</fullName>
    </submittedName>
</protein>
<proteinExistence type="predicted"/>
<accession>A0A0A1DSY9</accession>
<dbReference type="OrthoDB" id="3831006at2"/>
<feature type="compositionally biased region" description="Basic and acidic residues" evidence="1">
    <location>
        <begin position="27"/>
        <end position="36"/>
    </location>
</feature>
<organism evidence="3 4">
    <name type="scientific">Nocardioides simplex</name>
    <name type="common">Arthrobacter simplex</name>
    <dbReference type="NCBI Taxonomy" id="2045"/>
    <lineage>
        <taxon>Bacteria</taxon>
        <taxon>Bacillati</taxon>
        <taxon>Actinomycetota</taxon>
        <taxon>Actinomycetes</taxon>
        <taxon>Propionibacteriales</taxon>
        <taxon>Nocardioidaceae</taxon>
        <taxon>Pimelobacter</taxon>
    </lineage>
</organism>
<dbReference type="HOGENOM" id="CLU_1738617_0_0_11"/>
<name>A0A0A1DSY9_NOCSI</name>
<dbReference type="eggNOG" id="ENOG5033HM5">
    <property type="taxonomic scope" value="Bacteria"/>
</dbReference>
<dbReference type="PROSITE" id="PS51257">
    <property type="entry name" value="PROKAR_LIPOPROTEIN"/>
    <property type="match status" value="1"/>
</dbReference>
<dbReference type="KEGG" id="psim:KR76_20110"/>
<dbReference type="RefSeq" id="WP_038680771.1">
    <property type="nucleotide sequence ID" value="NZ_BJMC01000010.1"/>
</dbReference>
<dbReference type="EMBL" id="CP009896">
    <property type="protein sequence ID" value="AIY18490.1"/>
    <property type="molecule type" value="Genomic_DNA"/>
</dbReference>
<dbReference type="GeneID" id="96611101"/>
<keyword evidence="2" id="KW-0732">Signal</keyword>
<evidence type="ECO:0000313" key="4">
    <source>
        <dbReference type="Proteomes" id="UP000030300"/>
    </source>
</evidence>
<keyword evidence="4" id="KW-1185">Reference proteome</keyword>
<evidence type="ECO:0000313" key="3">
    <source>
        <dbReference type="EMBL" id="AIY18490.1"/>
    </source>
</evidence>
<feature type="chain" id="PRO_5043915506" evidence="2">
    <location>
        <begin position="23"/>
        <end position="150"/>
    </location>
</feature>